<dbReference type="PANTHER" id="PTHR13355">
    <property type="entry name" value="GLUCOSAMINE 6-PHOSPHATE N-ACETYLTRANSFERASE"/>
    <property type="match status" value="1"/>
</dbReference>
<dbReference type="GO" id="GO:0004343">
    <property type="term" value="F:glucosamine 6-phosphate N-acetyltransferase activity"/>
    <property type="evidence" value="ECO:0007669"/>
    <property type="project" value="TreeGrafter"/>
</dbReference>
<feature type="domain" description="N-acetyltransferase" evidence="1">
    <location>
        <begin position="7"/>
        <end position="145"/>
    </location>
</feature>
<dbReference type="InterPro" id="IPR016181">
    <property type="entry name" value="Acyl_CoA_acyltransferase"/>
</dbReference>
<evidence type="ECO:0000313" key="2">
    <source>
        <dbReference type="EMBL" id="MYN18024.1"/>
    </source>
</evidence>
<dbReference type="Proteomes" id="UP000484875">
    <property type="component" value="Unassembled WGS sequence"/>
</dbReference>
<dbReference type="PANTHER" id="PTHR13355:SF11">
    <property type="entry name" value="GLUCOSAMINE 6-PHOSPHATE N-ACETYLTRANSFERASE"/>
    <property type="match status" value="1"/>
</dbReference>
<dbReference type="Gene3D" id="3.40.630.30">
    <property type="match status" value="1"/>
</dbReference>
<dbReference type="Pfam" id="PF13673">
    <property type="entry name" value="Acetyltransf_10"/>
    <property type="match status" value="1"/>
</dbReference>
<name>A0A845HMB5_9BURK</name>
<proteinExistence type="predicted"/>
<organism evidence="2 3">
    <name type="scientific">Duganella vulcania</name>
    <dbReference type="NCBI Taxonomy" id="2692166"/>
    <lineage>
        <taxon>Bacteria</taxon>
        <taxon>Pseudomonadati</taxon>
        <taxon>Pseudomonadota</taxon>
        <taxon>Betaproteobacteria</taxon>
        <taxon>Burkholderiales</taxon>
        <taxon>Oxalobacteraceae</taxon>
        <taxon>Telluria group</taxon>
        <taxon>Duganella</taxon>
    </lineage>
</organism>
<evidence type="ECO:0000313" key="3">
    <source>
        <dbReference type="Proteomes" id="UP000484875"/>
    </source>
</evidence>
<gene>
    <name evidence="2" type="ORF">GTP81_14790</name>
</gene>
<dbReference type="SUPFAM" id="SSF55729">
    <property type="entry name" value="Acyl-CoA N-acyltransferases (Nat)"/>
    <property type="match status" value="1"/>
</dbReference>
<sequence length="153" mass="16611">MTNTAKHDIRTGDWTALNADAKLIRFEVFVEEQKVPAELEMDHMDAVCLHAVAYDADGTPVGTGRLLPDGHIGRMAVRRSARGGGVGGALLQVLMAQARSRGDKQVALSAQSHAAPFYERHGFAIDGDEFFEAGIAHINMQYIFESPGADMRT</sequence>
<dbReference type="InterPro" id="IPR000182">
    <property type="entry name" value="GNAT_dom"/>
</dbReference>
<dbReference type="EMBL" id="WWCV01000024">
    <property type="protein sequence ID" value="MYN18024.1"/>
    <property type="molecule type" value="Genomic_DNA"/>
</dbReference>
<dbReference type="CDD" id="cd04301">
    <property type="entry name" value="NAT_SF"/>
    <property type="match status" value="1"/>
</dbReference>
<comment type="caution">
    <text evidence="2">The sequence shown here is derived from an EMBL/GenBank/DDBJ whole genome shotgun (WGS) entry which is preliminary data.</text>
</comment>
<keyword evidence="3" id="KW-1185">Reference proteome</keyword>
<accession>A0A845HMB5</accession>
<reference evidence="2 3" key="1">
    <citation type="submission" date="2019-12" db="EMBL/GenBank/DDBJ databases">
        <title>Novel species isolated from a subtropical stream in China.</title>
        <authorList>
            <person name="Lu H."/>
        </authorList>
    </citation>
    <scope>NUCLEOTIDE SEQUENCE [LARGE SCALE GENOMIC DNA]</scope>
    <source>
        <strain evidence="2 3">FT107W</strain>
    </source>
</reference>
<dbReference type="AlphaFoldDB" id="A0A845HMB5"/>
<keyword evidence="2" id="KW-0808">Transferase</keyword>
<evidence type="ECO:0000259" key="1">
    <source>
        <dbReference type="PROSITE" id="PS51186"/>
    </source>
</evidence>
<dbReference type="PROSITE" id="PS51186">
    <property type="entry name" value="GNAT"/>
    <property type="match status" value="1"/>
</dbReference>
<dbReference type="RefSeq" id="WP_161090654.1">
    <property type="nucleotide sequence ID" value="NZ_WWCV01000024.1"/>
</dbReference>
<protein>
    <submittedName>
        <fullName evidence="2">GNAT family N-acetyltransferase</fullName>
    </submittedName>
</protein>
<dbReference type="InterPro" id="IPR039143">
    <property type="entry name" value="GNPNAT1-like"/>
</dbReference>